<comment type="similarity">
    <text evidence="5">Belongs to the peptidase S1 family. CLIP subfamily.</text>
</comment>
<keyword evidence="2" id="KW-0378">Hydrolase</keyword>
<dbReference type="VEuPathDB" id="VectorBase:ASTEI01191"/>
<keyword evidence="4" id="KW-1015">Disulfide bond</keyword>
<evidence type="ECO:0000256" key="3">
    <source>
        <dbReference type="ARBA" id="ARBA00022825"/>
    </source>
</evidence>
<accession>A0A182XYA5</accession>
<name>A0A182XYA5_ANOST</name>
<dbReference type="GO" id="GO:0004252">
    <property type="term" value="F:serine-type endopeptidase activity"/>
    <property type="evidence" value="ECO:0007669"/>
    <property type="project" value="InterPro"/>
</dbReference>
<dbReference type="InterPro" id="IPR009003">
    <property type="entry name" value="Peptidase_S1_PA"/>
</dbReference>
<evidence type="ECO:0000313" key="7">
    <source>
        <dbReference type="Proteomes" id="UP000076408"/>
    </source>
</evidence>
<dbReference type="SMART" id="SM00020">
    <property type="entry name" value="Tryp_SPc"/>
    <property type="match status" value="1"/>
</dbReference>
<dbReference type="InterPro" id="IPR001254">
    <property type="entry name" value="Trypsin_dom"/>
</dbReference>
<dbReference type="GO" id="GO:0006508">
    <property type="term" value="P:proteolysis"/>
    <property type="evidence" value="ECO:0007669"/>
    <property type="project" value="UniProtKB-KW"/>
</dbReference>
<dbReference type="SUPFAM" id="SSF50494">
    <property type="entry name" value="Trypsin-like serine proteases"/>
    <property type="match status" value="1"/>
</dbReference>
<evidence type="ECO:0000256" key="5">
    <source>
        <dbReference type="ARBA" id="ARBA00024195"/>
    </source>
</evidence>
<dbReference type="InterPro" id="IPR018114">
    <property type="entry name" value="TRYPSIN_HIS"/>
</dbReference>
<dbReference type="AlphaFoldDB" id="A0A182XYA5"/>
<reference evidence="6" key="2">
    <citation type="submission" date="2020-05" db="UniProtKB">
        <authorList>
            <consortium name="EnsemblMetazoa"/>
        </authorList>
    </citation>
    <scope>IDENTIFICATION</scope>
    <source>
        <strain evidence="6">Indian</strain>
    </source>
</reference>
<dbReference type="EnsemblMetazoa" id="ASTEI01191-RA">
    <property type="protein sequence ID" value="ASTEI01191-PA"/>
    <property type="gene ID" value="ASTEI01191"/>
</dbReference>
<dbReference type="VEuPathDB" id="VectorBase:ASTEI20_037458"/>
<dbReference type="PANTHER" id="PTHR24276">
    <property type="entry name" value="POLYSERASE-RELATED"/>
    <property type="match status" value="1"/>
</dbReference>
<proteinExistence type="inferred from homology"/>
<dbReference type="VEuPathDB" id="VectorBase:ASTE007126"/>
<reference evidence="7" key="1">
    <citation type="journal article" date="2014" name="Genome Biol.">
        <title>Genome analysis of a major urban malaria vector mosquito, Anopheles stephensi.</title>
        <authorList>
            <person name="Jiang X."/>
            <person name="Peery A."/>
            <person name="Hall A.B."/>
            <person name="Sharma A."/>
            <person name="Chen X.G."/>
            <person name="Waterhouse R.M."/>
            <person name="Komissarov A."/>
            <person name="Riehle M.M."/>
            <person name="Shouche Y."/>
            <person name="Sharakhova M.V."/>
            <person name="Lawson D."/>
            <person name="Pakpour N."/>
            <person name="Arensburger P."/>
            <person name="Davidson V.L."/>
            <person name="Eiglmeier K."/>
            <person name="Emrich S."/>
            <person name="George P."/>
            <person name="Kennedy R.C."/>
            <person name="Mane S.P."/>
            <person name="Maslen G."/>
            <person name="Oringanje C."/>
            <person name="Qi Y."/>
            <person name="Settlage R."/>
            <person name="Tojo M."/>
            <person name="Tubio J.M."/>
            <person name="Unger M.F."/>
            <person name="Wang B."/>
            <person name="Vernick K.D."/>
            <person name="Ribeiro J.M."/>
            <person name="James A.A."/>
            <person name="Michel K."/>
            <person name="Riehle M.A."/>
            <person name="Luckhart S."/>
            <person name="Sharakhov I.V."/>
            <person name="Tu Z."/>
        </authorList>
    </citation>
    <scope>NUCLEOTIDE SEQUENCE [LARGE SCALE GENOMIC DNA]</scope>
    <source>
        <strain evidence="7">Indian</strain>
    </source>
</reference>
<organism evidence="6 7">
    <name type="scientific">Anopheles stephensi</name>
    <name type="common">Indo-Pakistan malaria mosquito</name>
    <dbReference type="NCBI Taxonomy" id="30069"/>
    <lineage>
        <taxon>Eukaryota</taxon>
        <taxon>Metazoa</taxon>
        <taxon>Ecdysozoa</taxon>
        <taxon>Arthropoda</taxon>
        <taxon>Hexapoda</taxon>
        <taxon>Insecta</taxon>
        <taxon>Pterygota</taxon>
        <taxon>Neoptera</taxon>
        <taxon>Endopterygota</taxon>
        <taxon>Diptera</taxon>
        <taxon>Nematocera</taxon>
        <taxon>Culicoidea</taxon>
        <taxon>Culicidae</taxon>
        <taxon>Anophelinae</taxon>
        <taxon>Anopheles</taxon>
    </lineage>
</organism>
<keyword evidence="7" id="KW-1185">Reference proteome</keyword>
<dbReference type="InterPro" id="IPR043504">
    <property type="entry name" value="Peptidase_S1_PA_chymotrypsin"/>
</dbReference>
<keyword evidence="1" id="KW-0645">Protease</keyword>
<protein>
    <submittedName>
        <fullName evidence="6">Uncharacterized protein</fullName>
    </submittedName>
</protein>
<dbReference type="Gene3D" id="2.40.10.10">
    <property type="entry name" value="Trypsin-like serine proteases"/>
    <property type="match status" value="1"/>
</dbReference>
<evidence type="ECO:0000256" key="2">
    <source>
        <dbReference type="ARBA" id="ARBA00022801"/>
    </source>
</evidence>
<sequence length="207" mass="22103">MKQIIGLLLLGLTCCSAVPVKETKPSQTGGVSQSGRIINGPTAYIENLRYPLSLWVDRKYAGGASIITGSHALTAAHCVVNATTRKVTSYYDVAVLTVATNAFAGHGQTWRQLHCNPRNCWPVQVASPVAGVDMTITFSSLNSLILCIIRKICALNDKNMETCVTYSGSAVVCGGRLTGVVSRAIPSVFTKIVGPNIRNFIRTQACT</sequence>
<dbReference type="STRING" id="30069.A0A182XYA5"/>
<evidence type="ECO:0000313" key="6">
    <source>
        <dbReference type="EnsemblMetazoa" id="ASTEI01191-PA"/>
    </source>
</evidence>
<evidence type="ECO:0000256" key="4">
    <source>
        <dbReference type="ARBA" id="ARBA00023157"/>
    </source>
</evidence>
<evidence type="ECO:0000256" key="1">
    <source>
        <dbReference type="ARBA" id="ARBA00022670"/>
    </source>
</evidence>
<dbReference type="InterPro" id="IPR050430">
    <property type="entry name" value="Peptidase_S1"/>
</dbReference>
<dbReference type="Proteomes" id="UP000076408">
    <property type="component" value="Unassembled WGS sequence"/>
</dbReference>
<dbReference type="PANTHER" id="PTHR24276:SF96">
    <property type="entry name" value="PEPTIDASE S1 DOMAIN-CONTAINING PROTEIN"/>
    <property type="match status" value="1"/>
</dbReference>
<keyword evidence="3" id="KW-0720">Serine protease</keyword>
<dbReference type="PROSITE" id="PS00134">
    <property type="entry name" value="TRYPSIN_HIS"/>
    <property type="match status" value="1"/>
</dbReference>